<accession>A0ABN7WSJ4</accession>
<evidence type="ECO:0000313" key="3">
    <source>
        <dbReference type="Proteomes" id="UP000789901"/>
    </source>
</evidence>
<dbReference type="InterPro" id="IPR011990">
    <property type="entry name" value="TPR-like_helical_dom_sf"/>
</dbReference>
<dbReference type="SMART" id="SM00671">
    <property type="entry name" value="SEL1"/>
    <property type="match status" value="2"/>
</dbReference>
<proteinExistence type="inferred from homology"/>
<feature type="non-terminal residue" evidence="2">
    <location>
        <position position="341"/>
    </location>
</feature>
<dbReference type="Pfam" id="PF08238">
    <property type="entry name" value="Sel1"/>
    <property type="match status" value="3"/>
</dbReference>
<dbReference type="InterPro" id="IPR006597">
    <property type="entry name" value="Sel1-like"/>
</dbReference>
<gene>
    <name evidence="2" type="ORF">GMARGA_LOCUS34573</name>
</gene>
<dbReference type="Gene3D" id="1.25.40.10">
    <property type="entry name" value="Tetratricopeptide repeat domain"/>
    <property type="match status" value="1"/>
</dbReference>
<comment type="similarity">
    <text evidence="1">Belongs to the sel-1 family.</text>
</comment>
<dbReference type="InterPro" id="IPR050767">
    <property type="entry name" value="Sel1_AlgK"/>
</dbReference>
<feature type="non-terminal residue" evidence="2">
    <location>
        <position position="1"/>
    </location>
</feature>
<dbReference type="PANTHER" id="PTHR11102:SF160">
    <property type="entry name" value="ERAD-ASSOCIATED E3 UBIQUITIN-PROTEIN LIGASE COMPONENT HRD3"/>
    <property type="match status" value="1"/>
</dbReference>
<dbReference type="EMBL" id="CAJVQB010061116">
    <property type="protein sequence ID" value="CAG8839725.1"/>
    <property type="molecule type" value="Genomic_DNA"/>
</dbReference>
<comment type="caution">
    <text evidence="2">The sequence shown here is derived from an EMBL/GenBank/DDBJ whole genome shotgun (WGS) entry which is preliminary data.</text>
</comment>
<dbReference type="SUPFAM" id="SSF81901">
    <property type="entry name" value="HCP-like"/>
    <property type="match status" value="1"/>
</dbReference>
<organism evidence="2 3">
    <name type="scientific">Gigaspora margarita</name>
    <dbReference type="NCBI Taxonomy" id="4874"/>
    <lineage>
        <taxon>Eukaryota</taxon>
        <taxon>Fungi</taxon>
        <taxon>Fungi incertae sedis</taxon>
        <taxon>Mucoromycota</taxon>
        <taxon>Glomeromycotina</taxon>
        <taxon>Glomeromycetes</taxon>
        <taxon>Diversisporales</taxon>
        <taxon>Gigasporaceae</taxon>
        <taxon>Gigaspora</taxon>
    </lineage>
</organism>
<sequence>DFNLHQTLFIFAEDKMETELNHIPKKDYKKIKENSITLKIPTRYDLIIYEFNHEFLTKHVKRRELSKNSLERIKIEEENRAFLENYWEVYEVITYWYGYYLNEGIGGDKDENKAKDLYKQAADKNVSGAQLRYAFSLVKRNGVRENKRQEFIKYLTQAADNGNNIAQFNLGDLYLNGKVGFQIDKEKGAKYLKLAAKKGYNEAIALLFRKMEPLDKINIRKNIDDKIQGIYYFTPNHTSNDGNESLFNNHDKDQFKYEIMNENDPNLKPINNDKSESHNEKESLVESFNYYLKKDLNQLSLNNLENLVDHLQKNLMLKETDIELHPLCNNLEIDYYQQKIL</sequence>
<dbReference type="PANTHER" id="PTHR11102">
    <property type="entry name" value="SEL-1-LIKE PROTEIN"/>
    <property type="match status" value="1"/>
</dbReference>
<dbReference type="Proteomes" id="UP000789901">
    <property type="component" value="Unassembled WGS sequence"/>
</dbReference>
<evidence type="ECO:0000313" key="2">
    <source>
        <dbReference type="EMBL" id="CAG8839725.1"/>
    </source>
</evidence>
<keyword evidence="3" id="KW-1185">Reference proteome</keyword>
<name>A0ABN7WSJ4_GIGMA</name>
<evidence type="ECO:0000256" key="1">
    <source>
        <dbReference type="ARBA" id="ARBA00038101"/>
    </source>
</evidence>
<reference evidence="2 3" key="1">
    <citation type="submission" date="2021-06" db="EMBL/GenBank/DDBJ databases">
        <authorList>
            <person name="Kallberg Y."/>
            <person name="Tangrot J."/>
            <person name="Rosling A."/>
        </authorList>
    </citation>
    <scope>NUCLEOTIDE SEQUENCE [LARGE SCALE GENOMIC DNA]</scope>
    <source>
        <strain evidence="2 3">120-4 pot B 10/14</strain>
    </source>
</reference>
<protein>
    <submittedName>
        <fullName evidence="2">28653_t:CDS:1</fullName>
    </submittedName>
</protein>